<reference evidence="6 7" key="1">
    <citation type="journal article" date="2018" name="Evol. Lett.">
        <title>Horizontal gene cluster transfer increased hallucinogenic mushroom diversity.</title>
        <authorList>
            <person name="Reynolds H.T."/>
            <person name="Vijayakumar V."/>
            <person name="Gluck-Thaler E."/>
            <person name="Korotkin H.B."/>
            <person name="Matheny P.B."/>
            <person name="Slot J.C."/>
        </authorList>
    </citation>
    <scope>NUCLEOTIDE SEQUENCE [LARGE SCALE GENOMIC DNA]</scope>
    <source>
        <strain evidence="6 7">2631</strain>
    </source>
</reference>
<name>A0A409XF33_PSICY</name>
<dbReference type="OrthoDB" id="1938591at2759"/>
<feature type="compositionally biased region" description="Polar residues" evidence="4">
    <location>
        <begin position="335"/>
        <end position="360"/>
    </location>
</feature>
<feature type="region of interest" description="Disordered" evidence="4">
    <location>
        <begin position="274"/>
        <end position="444"/>
    </location>
</feature>
<feature type="compositionally biased region" description="Acidic residues" evidence="4">
    <location>
        <begin position="1136"/>
        <end position="1152"/>
    </location>
</feature>
<dbReference type="InterPro" id="IPR051232">
    <property type="entry name" value="ARID/SWI1_ChromRemod"/>
</dbReference>
<keyword evidence="1" id="KW-0805">Transcription regulation</keyword>
<dbReference type="PANTHER" id="PTHR13964:SF27">
    <property type="entry name" value="HAT-TRICK, ISOFORM D"/>
    <property type="match status" value="1"/>
</dbReference>
<comment type="caution">
    <text evidence="6">The sequence shown here is derived from an EMBL/GenBank/DDBJ whole genome shotgun (WGS) entry which is preliminary data.</text>
</comment>
<dbReference type="GO" id="GO:0005634">
    <property type="term" value="C:nucleus"/>
    <property type="evidence" value="ECO:0007669"/>
    <property type="project" value="TreeGrafter"/>
</dbReference>
<gene>
    <name evidence="6" type="ORF">CVT25_002194</name>
</gene>
<feature type="region of interest" description="Disordered" evidence="4">
    <location>
        <begin position="1133"/>
        <end position="1178"/>
    </location>
</feature>
<feature type="compositionally biased region" description="Low complexity" evidence="4">
    <location>
        <begin position="1"/>
        <end position="18"/>
    </location>
</feature>
<proteinExistence type="predicted"/>
<keyword evidence="3" id="KW-0539">Nucleus</keyword>
<dbReference type="CDD" id="cd16100">
    <property type="entry name" value="ARID"/>
    <property type="match status" value="1"/>
</dbReference>
<feature type="domain" description="ARID" evidence="5">
    <location>
        <begin position="137"/>
        <end position="264"/>
    </location>
</feature>
<organism evidence="6 7">
    <name type="scientific">Psilocybe cyanescens</name>
    <dbReference type="NCBI Taxonomy" id="93625"/>
    <lineage>
        <taxon>Eukaryota</taxon>
        <taxon>Fungi</taxon>
        <taxon>Dikarya</taxon>
        <taxon>Basidiomycota</taxon>
        <taxon>Agaricomycotina</taxon>
        <taxon>Agaricomycetes</taxon>
        <taxon>Agaricomycetidae</taxon>
        <taxon>Agaricales</taxon>
        <taxon>Agaricineae</taxon>
        <taxon>Strophariaceae</taxon>
        <taxon>Psilocybe</taxon>
    </lineage>
</organism>
<dbReference type="SUPFAM" id="SSF46774">
    <property type="entry name" value="ARID-like"/>
    <property type="match status" value="1"/>
</dbReference>
<dbReference type="PANTHER" id="PTHR13964">
    <property type="entry name" value="RBP-RELATED"/>
    <property type="match status" value="1"/>
</dbReference>
<feature type="compositionally biased region" description="Basic and acidic residues" evidence="4">
    <location>
        <begin position="386"/>
        <end position="402"/>
    </location>
</feature>
<dbReference type="STRING" id="93625.A0A409XF33"/>
<evidence type="ECO:0000259" key="5">
    <source>
        <dbReference type="PROSITE" id="PS51011"/>
    </source>
</evidence>
<feature type="compositionally biased region" description="Basic and acidic residues" evidence="4">
    <location>
        <begin position="1297"/>
        <end position="1312"/>
    </location>
</feature>
<evidence type="ECO:0000313" key="7">
    <source>
        <dbReference type="Proteomes" id="UP000283269"/>
    </source>
</evidence>
<feature type="region of interest" description="Disordered" evidence="4">
    <location>
        <begin position="1452"/>
        <end position="1561"/>
    </location>
</feature>
<dbReference type="GO" id="GO:0006357">
    <property type="term" value="P:regulation of transcription by RNA polymerase II"/>
    <property type="evidence" value="ECO:0007669"/>
    <property type="project" value="TreeGrafter"/>
</dbReference>
<evidence type="ECO:0000256" key="4">
    <source>
        <dbReference type="SAM" id="MobiDB-lite"/>
    </source>
</evidence>
<feature type="compositionally biased region" description="Polar residues" evidence="4">
    <location>
        <begin position="19"/>
        <end position="34"/>
    </location>
</feature>
<dbReference type="PROSITE" id="PS51011">
    <property type="entry name" value="ARID"/>
    <property type="match status" value="1"/>
</dbReference>
<feature type="region of interest" description="Disordered" evidence="4">
    <location>
        <begin position="1"/>
        <end position="34"/>
    </location>
</feature>
<keyword evidence="7" id="KW-1185">Reference proteome</keyword>
<evidence type="ECO:0000256" key="1">
    <source>
        <dbReference type="ARBA" id="ARBA00023015"/>
    </source>
</evidence>
<dbReference type="Proteomes" id="UP000283269">
    <property type="component" value="Unassembled WGS sequence"/>
</dbReference>
<dbReference type="InterPro" id="IPR036431">
    <property type="entry name" value="ARID_dom_sf"/>
</dbReference>
<feature type="compositionally biased region" description="Polar residues" evidence="4">
    <location>
        <begin position="101"/>
        <end position="124"/>
    </location>
</feature>
<dbReference type="EMBL" id="NHYD01001887">
    <property type="protein sequence ID" value="PPQ89376.1"/>
    <property type="molecule type" value="Genomic_DNA"/>
</dbReference>
<dbReference type="SMART" id="SM01014">
    <property type="entry name" value="ARID"/>
    <property type="match status" value="1"/>
</dbReference>
<feature type="compositionally biased region" description="Polar residues" evidence="4">
    <location>
        <begin position="300"/>
        <end position="315"/>
    </location>
</feature>
<sequence length="1561" mass="171496">MVPQNASQQGRSQQSNQQIGFQSFGQSPASNMDSASFILDSPQVAKQMAALNAASQARIAQNTRIAPSFLPPSAGTSSGPYLGGINSHSYTADLSANRHANFQMPNNQTPNSATGASFLESSMSHPDPLRNPTNAVKTRQHAFLQGIASIMSKRNTPLPPSLTGVQVPNYDPTNSPYSIIEPSAEVGSFRLAGKDVDLWKLWGLVFQNGGGNAVTSANLWPKFLSAFDLPEHFPEMQANNSTLVAVMLSQYYMAILHPFEEYYRTNLNEQAKKVLPGQRPGPMPNKQFPPSSGLGRPVTGMTNMQQSGIRSNNANGLMGQTIPPSNGMAQYPQMHPQNRPTSSQNPHQISAPESSISLGSSEIDPLVPSIDSNLLDQDIQGIKRKHDQEDRDMKRVRQKTDPPEGNTALMSMTPDQVNNLQGRQASQPPSNLNASLGPRQQPSRRKIEYVPLAREVQSYGGRDLYNFDAEWNNIISRRNIREINDWGIVDIECLCMSIRSRLSIELSYALTTLAVLSTMRGNTPGSGFPLYQCPDLLDDTLDLLEELAFGEAEKDSFSEMADTQIATNRELVALVQDTQSRPFASLEKHQSSQDANVGLQQRPGDIIITIIGIIRNMSNLTNNAPFIAKFPRLLDMVLRVCMVFGEPPSPASKNLSLSDLITIRKDTMTIFTNVSIHVNLSNNTSPVTLRIARRAFKLFASYLVDPNDSVPPLASVQVAGLPPNPNRRPSILADTALDVFAQFSQPDSNRQILGKAIPLSDLWVLLTSLVHRLPIIDADFLLMQRSEPWMSFIEKNVMAIYSVVFLSPYELRQKIKSDRALGFKNVMLRLAQQVLSFPTDGRTPFISSPRRAIETMKLLDKSEELADTSEPTMPALTFGMGFSEGNDAGMEKGTGILGANRDMAWEMLMTRDVLSDDVFFSELEKPQILIIPTADAVNFQKGFLGAEGEHAAIEGELQLKGVDTDHWGRVTISLRSFESAYQNEIELSTTEIELYSKLASPHLSFPSSIPFAIPLSPDTPQSIQTPHSFLGHTLTASLHPLDGRSSILTKGLTVHTRRYSSHSSALYSSPEEHVLEDPTRVEVQLPRDTFTSGEAIPLYVTVPPPTRETVVDKGLRLRNVRAELVRVVKVKREHFNEDDPDPDTETTMEDLDQQQGSSSFLNSGDAREQHQPLASSSKTSLSPLFLGSSYRVVIARSGASCRFHSSRPIQLRFVLHQNSSVTPSDSQTNLGRMDSDTECPLVTQTTLLHSVLFHIKVHVSFVDTSNQTERISTLQIPVTILAPPAPLPEVSQSLDEAYQKKHDRPPARTVREEESDPSIPHYSEGEAGPSMHSSGAPPPFEERDAPPPFFVSSFESSSSSRLPTFQESESEIILPDSNATLSDVPLLRTIPGEGTIFGFSSDQQFDGHTDDMQRSSTPPPTLEMASRDTDLTALTDQPGHVAIEALGIVLDQIEETVHAEENPPPPPPPAMDDPSDPPPSIDSEFRSPGVVHQTSPSRASSPLNTSYHQGDPPLRLQASTPTLPPRETQASHGHAPPPYLNAESHRVGENDQVMRPPPYAD</sequence>
<dbReference type="InterPro" id="IPR001606">
    <property type="entry name" value="ARID_dom"/>
</dbReference>
<feature type="region of interest" description="Disordered" evidence="4">
    <location>
        <begin position="1395"/>
        <end position="1424"/>
    </location>
</feature>
<accession>A0A409XF33</accession>
<evidence type="ECO:0000256" key="2">
    <source>
        <dbReference type="ARBA" id="ARBA00023163"/>
    </source>
</evidence>
<dbReference type="InParanoid" id="A0A409XF33"/>
<feature type="compositionally biased region" description="Polar residues" evidence="4">
    <location>
        <begin position="408"/>
        <end position="441"/>
    </location>
</feature>
<feature type="region of interest" description="Disordered" evidence="4">
    <location>
        <begin position="1296"/>
        <end position="1363"/>
    </location>
</feature>
<feature type="compositionally biased region" description="Polar residues" evidence="4">
    <location>
        <begin position="1492"/>
        <end position="1508"/>
    </location>
</feature>
<feature type="compositionally biased region" description="Polar residues" evidence="4">
    <location>
        <begin position="1153"/>
        <end position="1162"/>
    </location>
</feature>
<feature type="region of interest" description="Disordered" evidence="4">
    <location>
        <begin position="101"/>
        <end position="133"/>
    </location>
</feature>
<dbReference type="GO" id="GO:0000976">
    <property type="term" value="F:transcription cis-regulatory region binding"/>
    <property type="evidence" value="ECO:0007669"/>
    <property type="project" value="TreeGrafter"/>
</dbReference>
<dbReference type="Pfam" id="PF01388">
    <property type="entry name" value="ARID"/>
    <property type="match status" value="1"/>
</dbReference>
<evidence type="ECO:0000313" key="6">
    <source>
        <dbReference type="EMBL" id="PPQ89376.1"/>
    </source>
</evidence>
<keyword evidence="2" id="KW-0804">Transcription</keyword>
<protein>
    <recommendedName>
        <fullName evidence="5">ARID domain-containing protein</fullName>
    </recommendedName>
</protein>
<feature type="compositionally biased region" description="Pro residues" evidence="4">
    <location>
        <begin position="1462"/>
        <end position="1480"/>
    </location>
</feature>
<feature type="compositionally biased region" description="Low complexity" evidence="4">
    <location>
        <begin position="1350"/>
        <end position="1360"/>
    </location>
</feature>
<evidence type="ECO:0000256" key="3">
    <source>
        <dbReference type="ARBA" id="ARBA00023242"/>
    </source>
</evidence>
<dbReference type="Gene3D" id="1.10.150.60">
    <property type="entry name" value="ARID DNA-binding domain"/>
    <property type="match status" value="1"/>
</dbReference>